<feature type="non-terminal residue" evidence="1">
    <location>
        <position position="1"/>
    </location>
</feature>
<protein>
    <submittedName>
        <fullName evidence="1">Uncharacterized protein</fullName>
    </submittedName>
</protein>
<name>X0SKB8_9ZZZZ</name>
<evidence type="ECO:0000313" key="1">
    <source>
        <dbReference type="EMBL" id="GAF75566.1"/>
    </source>
</evidence>
<feature type="non-terminal residue" evidence="1">
    <location>
        <position position="434"/>
    </location>
</feature>
<gene>
    <name evidence="1" type="ORF">S01H1_10948</name>
</gene>
<comment type="caution">
    <text evidence="1">The sequence shown here is derived from an EMBL/GenBank/DDBJ whole genome shotgun (WGS) entry which is preliminary data.</text>
</comment>
<dbReference type="AlphaFoldDB" id="X0SKB8"/>
<accession>X0SKB8</accession>
<sequence length="434" mass="46303">GFALTQGQTVYAAKITNDLIGISTARVGLGSTGSFVGINSTTNTSTLYFIGVGTGVYHSLKTNYDNTLIGSLSRSLVTVSTASTHGLKSDDTVNLVVQPGITTTIKVAYNDYNRRLVIDPRTFASGDVSIGNDSITIARHGYSNGQKVIHTATTSSGGLVDNGIYYATVVDKNTIKLSNNYYDAINEEPKVINITSASSGTISPINPPIKLEKNLKIYFDLSDSSLSFTDGGVSYSAFDFNLYTDPKLNNSFFTSGESADFNLSTIGRIGIDANANLTVKNVGEINRVLYYNLNPINELLNSTLKTGIIRDTTNIANSNSAILLDNPLSNQQTLVGVGSTTFSFISAVLPQKLEYTSSDGVFSYTTNSSNVEGPISNVKVEDGGFEYKTLPGISTIISNKGDNAILETKGPTIGRISKSVIQDIGFDYSVDNTL</sequence>
<reference evidence="1" key="1">
    <citation type="journal article" date="2014" name="Front. Microbiol.">
        <title>High frequency of phylogenetically diverse reductive dehalogenase-homologous genes in deep subseafloor sedimentary metagenomes.</title>
        <authorList>
            <person name="Kawai M."/>
            <person name="Futagami T."/>
            <person name="Toyoda A."/>
            <person name="Takaki Y."/>
            <person name="Nishi S."/>
            <person name="Hori S."/>
            <person name="Arai W."/>
            <person name="Tsubouchi T."/>
            <person name="Morono Y."/>
            <person name="Uchiyama I."/>
            <person name="Ito T."/>
            <person name="Fujiyama A."/>
            <person name="Inagaki F."/>
            <person name="Takami H."/>
        </authorList>
    </citation>
    <scope>NUCLEOTIDE SEQUENCE</scope>
    <source>
        <strain evidence="1">Expedition CK06-06</strain>
    </source>
</reference>
<proteinExistence type="predicted"/>
<dbReference type="EMBL" id="BARS01005578">
    <property type="protein sequence ID" value="GAF75566.1"/>
    <property type="molecule type" value="Genomic_DNA"/>
</dbReference>
<organism evidence="1">
    <name type="scientific">marine sediment metagenome</name>
    <dbReference type="NCBI Taxonomy" id="412755"/>
    <lineage>
        <taxon>unclassified sequences</taxon>
        <taxon>metagenomes</taxon>
        <taxon>ecological metagenomes</taxon>
    </lineage>
</organism>